<keyword evidence="2" id="KW-1185">Reference proteome</keyword>
<protein>
    <submittedName>
        <fullName evidence="1">6-bladed beta-propeller</fullName>
    </submittedName>
</protein>
<dbReference type="Proteomes" id="UP000428260">
    <property type="component" value="Chromosome"/>
</dbReference>
<accession>A0A6I6JWH5</accession>
<name>A0A6I6JWH5_9BACT</name>
<dbReference type="EMBL" id="CP046401">
    <property type="protein sequence ID" value="QGY46981.1"/>
    <property type="molecule type" value="Genomic_DNA"/>
</dbReference>
<gene>
    <name evidence="1" type="ORF">GM418_25960</name>
</gene>
<reference evidence="1 2" key="1">
    <citation type="submission" date="2019-11" db="EMBL/GenBank/DDBJ databases">
        <authorList>
            <person name="Zheng R.K."/>
            <person name="Sun C.M."/>
        </authorList>
    </citation>
    <scope>NUCLEOTIDE SEQUENCE [LARGE SCALE GENOMIC DNA]</scope>
    <source>
        <strain evidence="1 2">WC007</strain>
    </source>
</reference>
<proteinExistence type="predicted"/>
<dbReference type="AlphaFoldDB" id="A0A6I6JWH5"/>
<organism evidence="1 2">
    <name type="scientific">Maribellus comscasis</name>
    <dbReference type="NCBI Taxonomy" id="2681766"/>
    <lineage>
        <taxon>Bacteria</taxon>
        <taxon>Pseudomonadati</taxon>
        <taxon>Bacteroidota</taxon>
        <taxon>Bacteroidia</taxon>
        <taxon>Marinilabiliales</taxon>
        <taxon>Prolixibacteraceae</taxon>
        <taxon>Maribellus</taxon>
    </lineage>
</organism>
<sequence>MKNKVKILIILFVIQLSCSTSDPNTGDIRKIALKETKDVQPVSSFVSDIDYIELKYQGEIQPGRIQNVKLLDNEIIVKQLYGGETSLLRFSKRGEFLNQIGKNRIQNLRDIISYNNDFAVWDEAGIKIFSKNGEFQRKIFNVNEPGSRFFYSTGKFYLFHETNAPGYITEYTTEGKKENVFHPLKAEFENEGNPSVIELGKDNFHLFSPINDTIYAFSDQQLLPQYVFDGRPYPTYIEILKRVDSKSESEKIKYIRNNQHWKVRTYLENDNFIFIDYSLGSYPSNIIIRKSDWQISYVKEFINDIDGGVWDDPCYLSDKNELYIPLTSYQISGHTIKNKKRHEFDEQKEKALQSDNPVLLVCKLK</sequence>
<evidence type="ECO:0000313" key="1">
    <source>
        <dbReference type="EMBL" id="QGY46981.1"/>
    </source>
</evidence>
<evidence type="ECO:0000313" key="2">
    <source>
        <dbReference type="Proteomes" id="UP000428260"/>
    </source>
</evidence>
<dbReference type="RefSeq" id="WP_158870400.1">
    <property type="nucleotide sequence ID" value="NZ_CP046401.1"/>
</dbReference>
<dbReference type="KEGG" id="mcos:GM418_25960"/>